<accession>A0A1W2FR15</accession>
<organism evidence="3 4">
    <name type="scientific">Lentzea albidocapillata</name>
    <dbReference type="NCBI Taxonomy" id="40571"/>
    <lineage>
        <taxon>Bacteria</taxon>
        <taxon>Bacillati</taxon>
        <taxon>Actinomycetota</taxon>
        <taxon>Actinomycetes</taxon>
        <taxon>Pseudonocardiales</taxon>
        <taxon>Pseudonocardiaceae</taxon>
        <taxon>Lentzea</taxon>
    </lineage>
</organism>
<gene>
    <name evidence="3" type="ORF">SAMN05660733_07726</name>
</gene>
<evidence type="ECO:0000313" key="4">
    <source>
        <dbReference type="Proteomes" id="UP000192840"/>
    </source>
</evidence>
<evidence type="ECO:0000256" key="2">
    <source>
        <dbReference type="SAM" id="Phobius"/>
    </source>
</evidence>
<feature type="compositionally biased region" description="Acidic residues" evidence="1">
    <location>
        <begin position="58"/>
        <end position="68"/>
    </location>
</feature>
<dbReference type="AlphaFoldDB" id="A0A1W2FR15"/>
<dbReference type="Proteomes" id="UP000192840">
    <property type="component" value="Unassembled WGS sequence"/>
</dbReference>
<keyword evidence="4" id="KW-1185">Reference proteome</keyword>
<feature type="region of interest" description="Disordered" evidence="1">
    <location>
        <begin position="58"/>
        <end position="95"/>
    </location>
</feature>
<evidence type="ECO:0000313" key="3">
    <source>
        <dbReference type="EMBL" id="SMD24313.1"/>
    </source>
</evidence>
<sequence length="95" mass="10576">MWSELAKDAGGIALFVLWLVLPLAYVVVLGRRYVRLAREAAHEAVWANDEIQAVLEDLQDDEGPDEGDPPTVPTARTESTWELPRVQPPERAGKL</sequence>
<keyword evidence="2" id="KW-0472">Membrane</keyword>
<dbReference type="EMBL" id="FWYC01000021">
    <property type="protein sequence ID" value="SMD24313.1"/>
    <property type="molecule type" value="Genomic_DNA"/>
</dbReference>
<keyword evidence="2" id="KW-1133">Transmembrane helix</keyword>
<proteinExistence type="predicted"/>
<evidence type="ECO:0000256" key="1">
    <source>
        <dbReference type="SAM" id="MobiDB-lite"/>
    </source>
</evidence>
<reference evidence="4" key="1">
    <citation type="submission" date="2017-04" db="EMBL/GenBank/DDBJ databases">
        <authorList>
            <person name="Varghese N."/>
            <person name="Submissions S."/>
        </authorList>
    </citation>
    <scope>NUCLEOTIDE SEQUENCE [LARGE SCALE GENOMIC DNA]</scope>
    <source>
        <strain evidence="4">DSM 44073</strain>
    </source>
</reference>
<keyword evidence="2" id="KW-0812">Transmembrane</keyword>
<feature type="transmembrane region" description="Helical" evidence="2">
    <location>
        <begin position="12"/>
        <end position="30"/>
    </location>
</feature>
<name>A0A1W2FR15_9PSEU</name>
<protein>
    <submittedName>
        <fullName evidence="3">Uncharacterized protein</fullName>
    </submittedName>
</protein>